<dbReference type="EMBL" id="JAUIRO010000003">
    <property type="protein sequence ID" value="KAK0723235.1"/>
    <property type="molecule type" value="Genomic_DNA"/>
</dbReference>
<dbReference type="GeneID" id="85325046"/>
<proteinExistence type="predicted"/>
<feature type="compositionally biased region" description="Acidic residues" evidence="3">
    <location>
        <begin position="1744"/>
        <end position="1765"/>
    </location>
</feature>
<feature type="coiled-coil region" evidence="2">
    <location>
        <begin position="485"/>
        <end position="512"/>
    </location>
</feature>
<reference evidence="4" key="1">
    <citation type="submission" date="2023-06" db="EMBL/GenBank/DDBJ databases">
        <title>Genome-scale phylogeny and comparative genomics of the fungal order Sordariales.</title>
        <authorList>
            <consortium name="Lawrence Berkeley National Laboratory"/>
            <person name="Hensen N."/>
            <person name="Bonometti L."/>
            <person name="Westerberg I."/>
            <person name="Brannstrom I.O."/>
            <person name="Guillou S."/>
            <person name="Cros-Aarteil S."/>
            <person name="Calhoun S."/>
            <person name="Haridas S."/>
            <person name="Kuo A."/>
            <person name="Mondo S."/>
            <person name="Pangilinan J."/>
            <person name="Riley R."/>
            <person name="LaButti K."/>
            <person name="Andreopoulos B."/>
            <person name="Lipzen A."/>
            <person name="Chen C."/>
            <person name="Yanf M."/>
            <person name="Daum C."/>
            <person name="Ng V."/>
            <person name="Clum A."/>
            <person name="Steindorff A."/>
            <person name="Ohm R."/>
            <person name="Martin F."/>
            <person name="Silar P."/>
            <person name="Natvig D."/>
            <person name="Lalanne C."/>
            <person name="Gautier V."/>
            <person name="Ament-velasquez S.L."/>
            <person name="Kruys A."/>
            <person name="Hutchinson M.I."/>
            <person name="Powell A.J."/>
            <person name="Barry K."/>
            <person name="Miller A.N."/>
            <person name="Grigoriev I.V."/>
            <person name="Debuchy R."/>
            <person name="Gladieux P."/>
            <person name="Thoren M.H."/>
            <person name="Johannesson H."/>
        </authorList>
    </citation>
    <scope>NUCLEOTIDE SEQUENCE</scope>
    <source>
        <strain evidence="4">SMH2392-1A</strain>
    </source>
</reference>
<dbReference type="Proteomes" id="UP001172101">
    <property type="component" value="Unassembled WGS sequence"/>
</dbReference>
<evidence type="ECO:0000256" key="3">
    <source>
        <dbReference type="SAM" id="MobiDB-lite"/>
    </source>
</evidence>
<evidence type="ECO:0008006" key="6">
    <source>
        <dbReference type="Google" id="ProtNLM"/>
    </source>
</evidence>
<feature type="coiled-coil region" evidence="2">
    <location>
        <begin position="1249"/>
        <end position="1564"/>
    </location>
</feature>
<feature type="compositionally biased region" description="Polar residues" evidence="3">
    <location>
        <begin position="1792"/>
        <end position="1806"/>
    </location>
</feature>
<comment type="caution">
    <text evidence="4">The sequence shown here is derived from an EMBL/GenBank/DDBJ whole genome shotgun (WGS) entry which is preliminary data.</text>
</comment>
<feature type="region of interest" description="Disordered" evidence="3">
    <location>
        <begin position="1735"/>
        <end position="1856"/>
    </location>
</feature>
<feature type="coiled-coil region" evidence="2">
    <location>
        <begin position="600"/>
        <end position="651"/>
    </location>
</feature>
<sequence length="1856" mass="206173">MTRVIEEGLEEMKQQMSNVLREHRRQSATTVASRDSSIDYKEIYNTMRAALKDSQTNKPRASDLRREDVVQAVKDAWEKYKPEIEIQQIGLERDEILACLQEGLRAYAPRDDRPPGATRDEVFKAVVEGLKHFVPPQVETPATISRDEILDAVRECLEEFEFPVAPSSISAKEEMLDAVREGLHSFDFPMPQPPAPRSPDLTRDDVLDAVSDGLHSFDFSVVNSSALVPQSLSKGDVADAVSQGLKSLDLADELVDAVREALDSADIPRDMQQAVQAGLRAFDFSAIYTSAMVPRSDLSRVDVSDAVKEGLDSLNLPANVTHAVNEGLRSFDFSSAYSSALVPRSNISRVDVTDAVREGLKSFNVSGDVAHAVKEELRAFDFSANSSALVPHSSLSRGDVVDAVKEGLDSLRLPKDVEDAVRRGLQSFDFPSSQSSALVPLSSNSEELAQRLEDIKAYLQAEFKAVSEEAKQNTAANGRDTEQVLDATKDGLERLRQDIESYVDRARGETDQEEFMVNLVRTLDGFRDEVAELITRSSDSSKGMLKEEIESLRDIVNSSMVPALPQSGGHKELLEALQGGLSGLRSEISTRPIAGLTEILDALQEGLGDIRASIDRLQNKPTDLTANDEILDALRNGLDSVRSDIDDLREESKNDRALAPLNDNAIVPAEQAVKHDDIKNLEVLINQLGMKIEAIESTPPPVFESLSREDLAGMEEALRNVAESVAGISNREPFEALDERLRNVQDSIAEMASQEPPLPPAPASTDAATREDVQAIETILRNTKACLDDLIDGDQAVRKDHIETLEALILETRENLSGLSSHMEILSRKEDVTMVESLVTQVISSFDEMKERHEKALEDPERVTKTDIDAIEAVCLDTKTVIEQIVKSDLATLPSKEDVQVLETLLREYKENVDLNADVNAKAIEARQVETVSVGERVTEVRAALQELQGVVKGKLEDGAKGIDAINGVLDSMNDTIQKNANISDELKQLFDTMKDEFEESRAGVVGAKLEADEKFQFTTDTVLARVDERISDLLAKYDELQLAQEERAAREETRDIEMEAAAVNTKAVAEELRTLVDTLGTAVTDSLEKMEEASKTVFDRVEDLVCKSDENHTDEKVEHQLTREQVREAIGKVEGLQSHVSEYQPKIMETLQDVLLVVGQHYEHSKTSTVSLQEKIEEAKPPEQPLLPPPEKYDDKVVLEKLDQLVGHTEVAGKAFAQLDTLDKVHAQVKQTAAELAAFIAAQTQRIADEHEDREKTLQDTIIALERRLAEKEQAEASVASLREEEMRLKDSINVTLRHEQEQIKEKFLANLKEEESRLKDMVASLKEEQDQLKETFVANLKNEQTRMVEMNAALKDEQDQLKESFLSSMREEQSRLKQMNDALRDEQLTLKDAFLANLREEESLLKEVNGDLRAEEGRLRESLVANFQEEEARLREANALLRQEQESLRANLKDEQDRLKAELLASLIEEGARLKEANTALRAEQQQREAEFLASFKADEQRLKKDLQELRSEQEDLARQKIRLSAELSSLDTALRLRREDLRDMEERAESLERRILEGVMDHSRVLLMAKTSRANGRESMSRKRVSSQKMTEPPVVNIPTPETSKSRTAINMAMSAKSKVNAPSPVGASRRILSLSQISSNVPSGGMKRSQSVRTAVGPKLRKTSWAAGSRLPTPKGYGDLDRETVKENLALKESEEEHDVSEFNDAFDNQPPVDIIISSANSVAGSEHGDTALCLATDGPTDEPTNEPADEPADEPLDEPLDEHTDERNRELTHEEGSEPDTHRRSSRGTVITNSESYTGSEGYSDDDDSDHDDAASDWTESAAGRDSLGRDSDVSTAVDGGRNGQVVLYTN</sequence>
<dbReference type="PANTHER" id="PTHR23160:SF19">
    <property type="entry name" value="MYOSIN HEAVY CHAIN-RELATED PROTEIN"/>
    <property type="match status" value="1"/>
</dbReference>
<evidence type="ECO:0000256" key="2">
    <source>
        <dbReference type="SAM" id="Coils"/>
    </source>
</evidence>
<feature type="compositionally biased region" description="Basic and acidic residues" evidence="3">
    <location>
        <begin position="1766"/>
        <end position="1788"/>
    </location>
</feature>
<dbReference type="PANTHER" id="PTHR23160">
    <property type="entry name" value="SYNAPTONEMAL COMPLEX PROTEIN-RELATED"/>
    <property type="match status" value="1"/>
</dbReference>
<evidence type="ECO:0000256" key="1">
    <source>
        <dbReference type="ARBA" id="ARBA00023054"/>
    </source>
</evidence>
<keyword evidence="5" id="KW-1185">Reference proteome</keyword>
<name>A0AA40AWC3_9PEZI</name>
<gene>
    <name evidence="4" type="ORF">B0T26DRAFT_705856</name>
</gene>
<protein>
    <recommendedName>
        <fullName evidence="6">Chromosome segregation ATPase family protein</fullName>
    </recommendedName>
</protein>
<evidence type="ECO:0000313" key="5">
    <source>
        <dbReference type="Proteomes" id="UP001172101"/>
    </source>
</evidence>
<feature type="region of interest" description="Disordered" evidence="3">
    <location>
        <begin position="1576"/>
        <end position="1605"/>
    </location>
</feature>
<feature type="region of interest" description="Disordered" evidence="3">
    <location>
        <begin position="1642"/>
        <end position="1663"/>
    </location>
</feature>
<keyword evidence="1 2" id="KW-0175">Coiled coil</keyword>
<organism evidence="4 5">
    <name type="scientific">Lasiosphaeria miniovina</name>
    <dbReference type="NCBI Taxonomy" id="1954250"/>
    <lineage>
        <taxon>Eukaryota</taxon>
        <taxon>Fungi</taxon>
        <taxon>Dikarya</taxon>
        <taxon>Ascomycota</taxon>
        <taxon>Pezizomycotina</taxon>
        <taxon>Sordariomycetes</taxon>
        <taxon>Sordariomycetidae</taxon>
        <taxon>Sordariales</taxon>
        <taxon>Lasiosphaeriaceae</taxon>
        <taxon>Lasiosphaeria</taxon>
    </lineage>
</organism>
<evidence type="ECO:0000313" key="4">
    <source>
        <dbReference type="EMBL" id="KAK0723235.1"/>
    </source>
</evidence>
<accession>A0AA40AWC3</accession>
<dbReference type="RefSeq" id="XP_060299159.1">
    <property type="nucleotide sequence ID" value="XM_060441776.1"/>
</dbReference>